<dbReference type="SUPFAM" id="SSF48452">
    <property type="entry name" value="TPR-like"/>
    <property type="match status" value="1"/>
</dbReference>
<feature type="domain" description="Bacterial transcriptional activator" evidence="1">
    <location>
        <begin position="98"/>
        <end position="237"/>
    </location>
</feature>
<evidence type="ECO:0000313" key="2">
    <source>
        <dbReference type="EMBL" id="MEJ2860220.1"/>
    </source>
</evidence>
<accession>A0ABU8M028</accession>
<protein>
    <submittedName>
        <fullName evidence="2">BTAD domain-containing putative transcriptional regulator</fullName>
    </submittedName>
</protein>
<organism evidence="2 3">
    <name type="scientific">Actinomycetospora flava</name>
    <dbReference type="NCBI Taxonomy" id="3129232"/>
    <lineage>
        <taxon>Bacteria</taxon>
        <taxon>Bacillati</taxon>
        <taxon>Actinomycetota</taxon>
        <taxon>Actinomycetes</taxon>
        <taxon>Pseudonocardiales</taxon>
        <taxon>Pseudonocardiaceae</taxon>
        <taxon>Actinomycetospora</taxon>
    </lineage>
</organism>
<dbReference type="Gene3D" id="1.10.10.10">
    <property type="entry name" value="Winged helix-like DNA-binding domain superfamily/Winged helix DNA-binding domain"/>
    <property type="match status" value="1"/>
</dbReference>
<dbReference type="PANTHER" id="PTHR35807">
    <property type="entry name" value="TRANSCRIPTIONAL REGULATOR REDD-RELATED"/>
    <property type="match status" value="1"/>
</dbReference>
<dbReference type="EMBL" id="JBBEGM010000001">
    <property type="protein sequence ID" value="MEJ2860220.1"/>
    <property type="molecule type" value="Genomic_DNA"/>
</dbReference>
<dbReference type="InterPro" id="IPR011990">
    <property type="entry name" value="TPR-like_helical_dom_sf"/>
</dbReference>
<dbReference type="RefSeq" id="WP_337699561.1">
    <property type="nucleotide sequence ID" value="NZ_JBBEGM010000001.1"/>
</dbReference>
<keyword evidence="3" id="KW-1185">Reference proteome</keyword>
<comment type="caution">
    <text evidence="2">The sequence shown here is derived from an EMBL/GenBank/DDBJ whole genome shotgun (WGS) entry which is preliminary data.</text>
</comment>
<proteinExistence type="predicted"/>
<dbReference type="InterPro" id="IPR005158">
    <property type="entry name" value="BTAD"/>
</dbReference>
<evidence type="ECO:0000313" key="3">
    <source>
        <dbReference type="Proteomes" id="UP001369736"/>
    </source>
</evidence>
<dbReference type="SMART" id="SM01043">
    <property type="entry name" value="BTAD"/>
    <property type="match status" value="1"/>
</dbReference>
<dbReference type="Pfam" id="PF03704">
    <property type="entry name" value="BTAD"/>
    <property type="match status" value="1"/>
</dbReference>
<name>A0ABU8M028_9PSEU</name>
<reference evidence="2 3" key="1">
    <citation type="submission" date="2024-03" db="EMBL/GenBank/DDBJ databases">
        <title>Actinomycetospora sp. OC33-EN07, a novel actinomycete isolated from wild orchid (Aerides multiflora).</title>
        <authorList>
            <person name="Suriyachadkun C."/>
        </authorList>
    </citation>
    <scope>NUCLEOTIDE SEQUENCE [LARGE SCALE GENOMIC DNA]</scope>
    <source>
        <strain evidence="2 3">OC33-EN07</strain>
    </source>
</reference>
<dbReference type="InterPro" id="IPR051677">
    <property type="entry name" value="AfsR-DnrI-RedD_regulator"/>
</dbReference>
<gene>
    <name evidence="2" type="ORF">WCD58_03580</name>
</gene>
<sequence length="242" mass="26620">MTIPEPTAQLYLVGRFACRVGDQDVRLTPTAERVLAFLALARRPVRRHQLAGTLWPDVTDRQALTRLRSTLWKVPAPQRAALVAADTTNVALNPDATVDLYALDDEPDEARDGRDTGGAGRVATAPISRGELLPGWCDEWVLVERERHRQLRLHALEDRCARACGAGLYTAALRAGLEAVAQEPLRESAHRRVIEVHLAEGNSAEALAQYERFRTLLRAELGLAPSPAIRALVRPLLGRPAD</sequence>
<dbReference type="Gene3D" id="1.25.40.10">
    <property type="entry name" value="Tetratricopeptide repeat domain"/>
    <property type="match status" value="1"/>
</dbReference>
<dbReference type="Proteomes" id="UP001369736">
    <property type="component" value="Unassembled WGS sequence"/>
</dbReference>
<dbReference type="InterPro" id="IPR036388">
    <property type="entry name" value="WH-like_DNA-bd_sf"/>
</dbReference>
<evidence type="ECO:0000259" key="1">
    <source>
        <dbReference type="SMART" id="SM01043"/>
    </source>
</evidence>